<comment type="caution">
    <text evidence="2">The sequence shown here is derived from an EMBL/GenBank/DDBJ whole genome shotgun (WGS) entry which is preliminary data.</text>
</comment>
<accession>A0ABQ3VVV8</accession>
<evidence type="ECO:0000313" key="2">
    <source>
        <dbReference type="EMBL" id="GHP13027.1"/>
    </source>
</evidence>
<dbReference type="Proteomes" id="UP000604765">
    <property type="component" value="Unassembled WGS sequence"/>
</dbReference>
<evidence type="ECO:0008006" key="4">
    <source>
        <dbReference type="Google" id="ProtNLM"/>
    </source>
</evidence>
<dbReference type="EMBL" id="BNJR01000004">
    <property type="protein sequence ID" value="GHP13027.1"/>
    <property type="molecule type" value="Genomic_DNA"/>
</dbReference>
<protein>
    <recommendedName>
        <fullName evidence="4">t-SNARE coiled-coil homology domain-containing protein</fullName>
    </recommendedName>
</protein>
<feature type="transmembrane region" description="Helical" evidence="1">
    <location>
        <begin position="74"/>
        <end position="96"/>
    </location>
</feature>
<keyword evidence="1" id="KW-1133">Transmembrane helix</keyword>
<dbReference type="RefSeq" id="WP_203629065.1">
    <property type="nucleotide sequence ID" value="NZ_BNJR01000004.1"/>
</dbReference>
<keyword evidence="1" id="KW-0472">Membrane</keyword>
<proteinExistence type="predicted"/>
<organism evidence="2 3">
    <name type="scientific">Lentilactobacillus fungorum</name>
    <dbReference type="NCBI Taxonomy" id="2201250"/>
    <lineage>
        <taxon>Bacteria</taxon>
        <taxon>Bacillati</taxon>
        <taxon>Bacillota</taxon>
        <taxon>Bacilli</taxon>
        <taxon>Lactobacillales</taxon>
        <taxon>Lactobacillaceae</taxon>
        <taxon>Lentilactobacillus</taxon>
    </lineage>
</organism>
<evidence type="ECO:0000256" key="1">
    <source>
        <dbReference type="SAM" id="Phobius"/>
    </source>
</evidence>
<reference evidence="2 3" key="1">
    <citation type="journal article" date="2021" name="Int. J. Syst. Evol. Microbiol.">
        <title>Lentilactobacillus fungorum sp. nov., isolated from spent mushroom substrates.</title>
        <authorList>
            <person name="Tohno M."/>
            <person name="Tanizawa Y."/>
            <person name="Kojima Y."/>
            <person name="Sakamoto M."/>
            <person name="Ohkuma M."/>
            <person name="Kobayashi H."/>
        </authorList>
    </citation>
    <scope>NUCLEOTIDE SEQUENCE [LARGE SCALE GENOMIC DNA]</scope>
    <source>
        <strain evidence="2 3">YK48G</strain>
    </source>
</reference>
<keyword evidence="3" id="KW-1185">Reference proteome</keyword>
<keyword evidence="1" id="KW-0812">Transmembrane</keyword>
<name>A0ABQ3VVV8_9LACO</name>
<evidence type="ECO:0000313" key="3">
    <source>
        <dbReference type="Proteomes" id="UP000604765"/>
    </source>
</evidence>
<gene>
    <name evidence="2" type="ORF">YK48G_04520</name>
</gene>
<sequence length="97" mass="11315">MVEQNQHYHLTQGQVYIFDETIKNFDKVNDHFYEQQRVIDLQTKYITDLQQSVTHLSDQVGKLSNTLNSYKRRVLFKNIVLPLIVGIIGALIGIYFG</sequence>